<keyword evidence="10" id="KW-1185">Reference proteome</keyword>
<dbReference type="NCBIfam" id="TIGR00229">
    <property type="entry name" value="sensory_box"/>
    <property type="match status" value="1"/>
</dbReference>
<dbReference type="Gene3D" id="1.10.287.130">
    <property type="match status" value="1"/>
</dbReference>
<sequence length="672" mass="75374">MPAFLNGGGEMGLLTRRHAWGETVLGDPATWPQSLRTTLSILLRSRFPMFLFWGPEHICFYNDAYRPSLGNDGKHPGALGKRGADVWPEIWPDIQPQIDAILAGGEASWHQDQLLPIYRNGRLEEVYWTYSYSPVIDERGKPAGVFVTCTETTQTVQLIQDLQRAHEKASLAIEAGNLGVVEVDLQTEDVVVSARIEELFGLPGANKLNDFLRRMHPDDQVRREEAYRRAIADGKLEYDSRMYRGDGSVIWIRIMGRVFFDGAGTPLKMISMVQDITDQKLFAEELARRVGEQTSELAEAHNQLLASHASLQTIINVFTSALQVLEPVIEGGDVVDFTYKLTNEAYAAYTGKSPAELVGKRVSEFFPGYFDTDSFRNIRAVALSGEARTWENHYRADGLDIYNEMGAVPINGDIVVHLTDYTALKQLQHELVRNITELKRSNQNLEEFAHAASHDLKEPIRKIHFFTAQLKEQLYTQLSPAQQGSFERIENASRRMGHLVDDLLTYSHVSERPQEMAPVDLAEVAARVLEDLELDIREKSADIRVAALPRVTGYRRQLQQLLQNLISNALKYSKPGVPPVVTLSAGEATENGQRYHVLRVADNGIGFDNTYSEKIFQMFARLHGKNEYSGTGVGLSIVKKVVEHHYGFIRAEGTPGEGALFEVFLPIQPPVA</sequence>
<feature type="domain" description="Histidine kinase" evidence="6">
    <location>
        <begin position="451"/>
        <end position="669"/>
    </location>
</feature>
<dbReference type="PROSITE" id="PS50109">
    <property type="entry name" value="HIS_KIN"/>
    <property type="match status" value="1"/>
</dbReference>
<dbReference type="PANTHER" id="PTHR43304">
    <property type="entry name" value="PHYTOCHROME-LIKE PROTEIN CPH1"/>
    <property type="match status" value="1"/>
</dbReference>
<dbReference type="Gene3D" id="2.10.70.100">
    <property type="match status" value="1"/>
</dbReference>
<comment type="caution">
    <text evidence="9">The sequence shown here is derived from an EMBL/GenBank/DDBJ whole genome shotgun (WGS) entry which is preliminary data.</text>
</comment>
<dbReference type="Gene3D" id="3.30.565.10">
    <property type="entry name" value="Histidine kinase-like ATPase, C-terminal domain"/>
    <property type="match status" value="1"/>
</dbReference>
<dbReference type="SUPFAM" id="SSF55785">
    <property type="entry name" value="PYP-like sensor domain (PAS domain)"/>
    <property type="match status" value="3"/>
</dbReference>
<dbReference type="Pfam" id="PF00512">
    <property type="entry name" value="HisKA"/>
    <property type="match status" value="1"/>
</dbReference>
<evidence type="ECO:0000313" key="10">
    <source>
        <dbReference type="Proteomes" id="UP000295164"/>
    </source>
</evidence>
<feature type="domain" description="PAC" evidence="8">
    <location>
        <begin position="236"/>
        <end position="288"/>
    </location>
</feature>
<dbReference type="SMART" id="SM00387">
    <property type="entry name" value="HATPase_c"/>
    <property type="match status" value="1"/>
</dbReference>
<dbReference type="SUPFAM" id="SSF55874">
    <property type="entry name" value="ATPase domain of HSP90 chaperone/DNA topoisomerase II/histidine kinase"/>
    <property type="match status" value="1"/>
</dbReference>
<dbReference type="InterPro" id="IPR003594">
    <property type="entry name" value="HATPase_dom"/>
</dbReference>
<protein>
    <recommendedName>
        <fullName evidence="2">histidine kinase</fullName>
        <ecNumber evidence="2">2.7.13.3</ecNumber>
    </recommendedName>
</protein>
<dbReference type="EMBL" id="SKFH01000027">
    <property type="protein sequence ID" value="TCZ68367.1"/>
    <property type="molecule type" value="Genomic_DNA"/>
</dbReference>
<keyword evidence="5" id="KW-0418">Kinase</keyword>
<dbReference type="FunFam" id="3.30.565.10:FF:000006">
    <property type="entry name" value="Sensor histidine kinase WalK"/>
    <property type="match status" value="1"/>
</dbReference>
<dbReference type="Pfam" id="PF02518">
    <property type="entry name" value="HATPase_c"/>
    <property type="match status" value="1"/>
</dbReference>
<dbReference type="InterPro" id="IPR013655">
    <property type="entry name" value="PAS_fold_3"/>
</dbReference>
<dbReference type="EC" id="2.7.13.3" evidence="2"/>
<evidence type="ECO:0000313" key="9">
    <source>
        <dbReference type="EMBL" id="TCZ68367.1"/>
    </source>
</evidence>
<dbReference type="PROSITE" id="PS50112">
    <property type="entry name" value="PAS"/>
    <property type="match status" value="1"/>
</dbReference>
<dbReference type="AlphaFoldDB" id="A0A4R4E014"/>
<evidence type="ECO:0000256" key="2">
    <source>
        <dbReference type="ARBA" id="ARBA00012438"/>
    </source>
</evidence>
<evidence type="ECO:0000256" key="5">
    <source>
        <dbReference type="ARBA" id="ARBA00022777"/>
    </source>
</evidence>
<dbReference type="CDD" id="cd00130">
    <property type="entry name" value="PAS"/>
    <property type="match status" value="1"/>
</dbReference>
<dbReference type="Pfam" id="PF08448">
    <property type="entry name" value="PAS_4"/>
    <property type="match status" value="2"/>
</dbReference>
<dbReference type="InterPro" id="IPR000014">
    <property type="entry name" value="PAS"/>
</dbReference>
<dbReference type="GO" id="GO:0000155">
    <property type="term" value="F:phosphorelay sensor kinase activity"/>
    <property type="evidence" value="ECO:0007669"/>
    <property type="project" value="InterPro"/>
</dbReference>
<dbReference type="InterPro" id="IPR005467">
    <property type="entry name" value="His_kinase_dom"/>
</dbReference>
<dbReference type="PANTHER" id="PTHR43304:SF1">
    <property type="entry name" value="PAC DOMAIN-CONTAINING PROTEIN"/>
    <property type="match status" value="1"/>
</dbReference>
<evidence type="ECO:0000256" key="1">
    <source>
        <dbReference type="ARBA" id="ARBA00000085"/>
    </source>
</evidence>
<dbReference type="InterPro" id="IPR004358">
    <property type="entry name" value="Sig_transdc_His_kin-like_C"/>
</dbReference>
<dbReference type="InterPro" id="IPR035965">
    <property type="entry name" value="PAS-like_dom_sf"/>
</dbReference>
<dbReference type="PRINTS" id="PR00344">
    <property type="entry name" value="BCTRLSENSOR"/>
</dbReference>
<evidence type="ECO:0000259" key="6">
    <source>
        <dbReference type="PROSITE" id="PS50109"/>
    </source>
</evidence>
<evidence type="ECO:0000259" key="7">
    <source>
        <dbReference type="PROSITE" id="PS50112"/>
    </source>
</evidence>
<name>A0A4R4E014_9BACT</name>
<comment type="catalytic activity">
    <reaction evidence="1">
        <text>ATP + protein L-histidine = ADP + protein N-phospho-L-histidine.</text>
        <dbReference type="EC" id="2.7.13.3"/>
    </reaction>
</comment>
<dbReference type="Gene3D" id="3.30.450.20">
    <property type="entry name" value="PAS domain"/>
    <property type="match status" value="3"/>
</dbReference>
<dbReference type="SMART" id="SM00086">
    <property type="entry name" value="PAC"/>
    <property type="match status" value="1"/>
</dbReference>
<reference evidence="9 10" key="1">
    <citation type="submission" date="2019-03" db="EMBL/GenBank/DDBJ databases">
        <authorList>
            <person name="Kim M.K.M."/>
        </authorList>
    </citation>
    <scope>NUCLEOTIDE SEQUENCE [LARGE SCALE GENOMIC DNA]</scope>
    <source>
        <strain evidence="9 10">17J68-15</strain>
    </source>
</reference>
<gene>
    <name evidence="9" type="ORF">E0486_13870</name>
</gene>
<dbReference type="SUPFAM" id="SSF47384">
    <property type="entry name" value="Homodimeric domain of signal transducing histidine kinase"/>
    <property type="match status" value="1"/>
</dbReference>
<dbReference type="OrthoDB" id="607558at2"/>
<dbReference type="InterPro" id="IPR052162">
    <property type="entry name" value="Sensor_kinase/Photoreceptor"/>
</dbReference>
<dbReference type="Proteomes" id="UP000295164">
    <property type="component" value="Unassembled WGS sequence"/>
</dbReference>
<dbReference type="RefSeq" id="WP_131852801.1">
    <property type="nucleotide sequence ID" value="NZ_SKFH01000027.1"/>
</dbReference>
<evidence type="ECO:0000256" key="4">
    <source>
        <dbReference type="ARBA" id="ARBA00022679"/>
    </source>
</evidence>
<dbReference type="InterPro" id="IPR036890">
    <property type="entry name" value="HATPase_C_sf"/>
</dbReference>
<keyword evidence="4" id="KW-0808">Transferase</keyword>
<dbReference type="CDD" id="cd00082">
    <property type="entry name" value="HisKA"/>
    <property type="match status" value="1"/>
</dbReference>
<accession>A0A4R4E014</accession>
<evidence type="ECO:0000259" key="8">
    <source>
        <dbReference type="PROSITE" id="PS50113"/>
    </source>
</evidence>
<proteinExistence type="predicted"/>
<organism evidence="9 10">
    <name type="scientific">Flaviaesturariibacter aridisoli</name>
    <dbReference type="NCBI Taxonomy" id="2545761"/>
    <lineage>
        <taxon>Bacteria</taxon>
        <taxon>Pseudomonadati</taxon>
        <taxon>Bacteroidota</taxon>
        <taxon>Chitinophagia</taxon>
        <taxon>Chitinophagales</taxon>
        <taxon>Chitinophagaceae</taxon>
        <taxon>Flaviaestuariibacter</taxon>
    </lineage>
</organism>
<dbReference type="InterPro" id="IPR000700">
    <property type="entry name" value="PAS-assoc_C"/>
</dbReference>
<feature type="domain" description="PAS" evidence="7">
    <location>
        <begin position="165"/>
        <end position="234"/>
    </location>
</feature>
<dbReference type="InterPro" id="IPR013656">
    <property type="entry name" value="PAS_4"/>
</dbReference>
<dbReference type="InterPro" id="IPR003661">
    <property type="entry name" value="HisK_dim/P_dom"/>
</dbReference>
<dbReference type="SMART" id="SM00388">
    <property type="entry name" value="HisKA"/>
    <property type="match status" value="1"/>
</dbReference>
<dbReference type="Pfam" id="PF08447">
    <property type="entry name" value="PAS_3"/>
    <property type="match status" value="1"/>
</dbReference>
<evidence type="ECO:0000256" key="3">
    <source>
        <dbReference type="ARBA" id="ARBA00022553"/>
    </source>
</evidence>
<dbReference type="InterPro" id="IPR001610">
    <property type="entry name" value="PAC"/>
</dbReference>
<dbReference type="PROSITE" id="PS50113">
    <property type="entry name" value="PAC"/>
    <property type="match status" value="1"/>
</dbReference>
<dbReference type="InterPro" id="IPR036097">
    <property type="entry name" value="HisK_dim/P_sf"/>
</dbReference>
<keyword evidence="3" id="KW-0597">Phosphoprotein</keyword>